<dbReference type="OrthoDB" id="1930127at2759"/>
<feature type="chain" id="PRO_5016321515" description="Methyltransferase-related protein" evidence="1">
    <location>
        <begin position="27"/>
        <end position="83"/>
    </location>
</feature>
<dbReference type="AlphaFoldDB" id="A0A314UQT0"/>
<reference evidence="2 3" key="1">
    <citation type="submission" date="2018-02" db="EMBL/GenBank/DDBJ databases">
        <title>Draft genome of wild Prunus yedoensis var. nudiflora.</title>
        <authorList>
            <person name="Baek S."/>
            <person name="Kim J.-H."/>
            <person name="Choi K."/>
            <person name="Kim G.-B."/>
            <person name="Cho A."/>
            <person name="Jang H."/>
            <person name="Shin C.-H."/>
            <person name="Yu H.-J."/>
            <person name="Mun J.-H."/>
        </authorList>
    </citation>
    <scope>NUCLEOTIDE SEQUENCE [LARGE SCALE GENOMIC DNA]</scope>
    <source>
        <strain evidence="3">cv. Jeju island</strain>
        <tissue evidence="2">Leaf</tissue>
    </source>
</reference>
<dbReference type="STRING" id="2094558.A0A314UQT0"/>
<evidence type="ECO:0000256" key="1">
    <source>
        <dbReference type="SAM" id="SignalP"/>
    </source>
</evidence>
<dbReference type="PANTHER" id="PTHR34132:SF2">
    <property type="entry name" value="EMB|CAB87627.1-RELATED"/>
    <property type="match status" value="1"/>
</dbReference>
<organism evidence="2 3">
    <name type="scientific">Prunus yedoensis var. nudiflora</name>
    <dbReference type="NCBI Taxonomy" id="2094558"/>
    <lineage>
        <taxon>Eukaryota</taxon>
        <taxon>Viridiplantae</taxon>
        <taxon>Streptophyta</taxon>
        <taxon>Embryophyta</taxon>
        <taxon>Tracheophyta</taxon>
        <taxon>Spermatophyta</taxon>
        <taxon>Magnoliopsida</taxon>
        <taxon>eudicotyledons</taxon>
        <taxon>Gunneridae</taxon>
        <taxon>Pentapetalae</taxon>
        <taxon>rosids</taxon>
        <taxon>fabids</taxon>
        <taxon>Rosales</taxon>
        <taxon>Rosaceae</taxon>
        <taxon>Amygdaloideae</taxon>
        <taxon>Amygdaleae</taxon>
        <taxon>Prunus</taxon>
    </lineage>
</organism>
<gene>
    <name evidence="2" type="ORF">Pyn_10228</name>
</gene>
<dbReference type="PANTHER" id="PTHR34132">
    <property type="entry name" value="EMB|CAB87627.1-RELATED"/>
    <property type="match status" value="1"/>
</dbReference>
<protein>
    <recommendedName>
        <fullName evidence="4">Methyltransferase-related protein</fullName>
    </recommendedName>
</protein>
<comment type="caution">
    <text evidence="2">The sequence shown here is derived from an EMBL/GenBank/DDBJ whole genome shotgun (WGS) entry which is preliminary data.</text>
</comment>
<evidence type="ECO:0000313" key="3">
    <source>
        <dbReference type="Proteomes" id="UP000250321"/>
    </source>
</evidence>
<sequence>MCPLRFILVFFSAILAGYCAWRTVRSSPGTDINSQDSTDENIPTQKEEFNLKMMTQNVFWVLVDMASGRYLWRKMKQEQVKTC</sequence>
<keyword evidence="1" id="KW-0732">Signal</keyword>
<keyword evidence="3" id="KW-1185">Reference proteome</keyword>
<evidence type="ECO:0008006" key="4">
    <source>
        <dbReference type="Google" id="ProtNLM"/>
    </source>
</evidence>
<dbReference type="Proteomes" id="UP000250321">
    <property type="component" value="Unassembled WGS sequence"/>
</dbReference>
<dbReference type="EMBL" id="PJQY01003142">
    <property type="protein sequence ID" value="PQM39873.1"/>
    <property type="molecule type" value="Genomic_DNA"/>
</dbReference>
<evidence type="ECO:0000313" key="2">
    <source>
        <dbReference type="EMBL" id="PQM39873.1"/>
    </source>
</evidence>
<feature type="signal peptide" evidence="1">
    <location>
        <begin position="1"/>
        <end position="26"/>
    </location>
</feature>
<name>A0A314UQT0_PRUYE</name>
<proteinExistence type="predicted"/>
<accession>A0A314UQT0</accession>